<dbReference type="InterPro" id="IPR036047">
    <property type="entry name" value="F-box-like_dom_sf"/>
</dbReference>
<dbReference type="GeneID" id="14538746"/>
<dbReference type="AlphaFoldDB" id="H8X135"/>
<evidence type="ECO:0000313" key="2">
    <source>
        <dbReference type="EMBL" id="CCG22075.1"/>
    </source>
</evidence>
<dbReference type="PROSITE" id="PS50181">
    <property type="entry name" value="FBOX"/>
    <property type="match status" value="1"/>
</dbReference>
<gene>
    <name evidence="2" type="ORF">CORT_0B03670</name>
</gene>
<sequence>MKGVEYWEENGQTKFCQISKQTLTLPNLPSDIIQIIFSHLTTQDLKILSMLNKQFRQLLVPFLLSHVKTLWYKLLDESEGKTSFLQQFKYTIHQLRIADAFSYGEWQVDVFQDVLYRLPRLQHLLINTVNSSGWLRYRSNDTIIRLTLYTDPTIRDTQSMFEPKNKGILTRSPSMHSIKMFNIEHLANFKMVQKLELKGYHLSWDPECIVFPVLTLESLTLVDCYWDYPFQLKNFNYNNTLTHLGLHFKGGSTFLYSERFRDFIFNIGQDKGLESITSLELIHDVKTETEHQNGQLTVDEAFLKRVLCGTGLPGLRSLVLKGWRVNCIFYWHRLVEILQSKEDLRIVEFDVVSSFGSGINTGVVKEWCKEMCPWIKVRLSLRELGKE</sequence>
<dbReference type="KEGG" id="cot:CORT_0B03670"/>
<dbReference type="eggNOG" id="ENOG502RY54">
    <property type="taxonomic scope" value="Eukaryota"/>
</dbReference>
<keyword evidence="3" id="KW-1185">Reference proteome</keyword>
<dbReference type="EMBL" id="HE681720">
    <property type="protein sequence ID" value="CCG22075.1"/>
    <property type="molecule type" value="Genomic_DNA"/>
</dbReference>
<dbReference type="InterPro" id="IPR001810">
    <property type="entry name" value="F-box_dom"/>
</dbReference>
<dbReference type="Pfam" id="PF00646">
    <property type="entry name" value="F-box"/>
    <property type="match status" value="1"/>
</dbReference>
<dbReference type="RefSeq" id="XP_003867512.1">
    <property type="nucleotide sequence ID" value="XM_003867464.1"/>
</dbReference>
<evidence type="ECO:0000259" key="1">
    <source>
        <dbReference type="PROSITE" id="PS50181"/>
    </source>
</evidence>
<name>H8X135_CANO9</name>
<organism evidence="2 3">
    <name type="scientific">Candida orthopsilosis (strain 90-125)</name>
    <name type="common">Yeast</name>
    <dbReference type="NCBI Taxonomy" id="1136231"/>
    <lineage>
        <taxon>Eukaryota</taxon>
        <taxon>Fungi</taxon>
        <taxon>Dikarya</taxon>
        <taxon>Ascomycota</taxon>
        <taxon>Saccharomycotina</taxon>
        <taxon>Pichiomycetes</taxon>
        <taxon>Debaryomycetaceae</taxon>
        <taxon>Candida/Lodderomyces clade</taxon>
        <taxon>Candida</taxon>
    </lineage>
</organism>
<dbReference type="Proteomes" id="UP000005018">
    <property type="component" value="Chromosome 2"/>
</dbReference>
<dbReference type="SUPFAM" id="SSF81383">
    <property type="entry name" value="F-box domain"/>
    <property type="match status" value="1"/>
</dbReference>
<dbReference type="OrthoDB" id="4073795at2759"/>
<dbReference type="HOGENOM" id="CLU_053891_0_0_1"/>
<feature type="domain" description="F-box" evidence="1">
    <location>
        <begin position="22"/>
        <end position="74"/>
    </location>
</feature>
<protein>
    <recommendedName>
        <fullName evidence="1">F-box domain-containing protein</fullName>
    </recommendedName>
</protein>
<reference evidence="2 3" key="1">
    <citation type="journal article" date="2012" name="PLoS ONE">
        <title>Sequence and analysis of the genome of the pathogenic yeast Candida orthopsilosis.</title>
        <authorList>
            <person name="Riccombeni A."/>
            <person name="Vidanes G."/>
            <person name="Proux-Wera E."/>
            <person name="Wolfe K.H."/>
            <person name="Butler G."/>
        </authorList>
    </citation>
    <scope>NUCLEOTIDE SEQUENCE [LARGE SCALE GENOMIC DNA]</scope>
    <source>
        <strain evidence="2 3">Co 90-125</strain>
    </source>
</reference>
<evidence type="ECO:0000313" key="3">
    <source>
        <dbReference type="Proteomes" id="UP000005018"/>
    </source>
</evidence>
<proteinExistence type="predicted"/>
<accession>H8X135</accession>